<comment type="caution">
    <text evidence="2">The sequence shown here is derived from an EMBL/GenBank/DDBJ whole genome shotgun (WGS) entry which is preliminary data.</text>
</comment>
<sequence>MRSLFLRGASAAALGLFLTSGALAFDPTGNAAADAFLKRLEAGETKIVSVGDVSEDGDQVSIESIVLADSKPEGDKMEIGVATLTAAEEQADGKLAMDGLALEELTLTSDGTVLTLAQLVATEVTLPSVADLAKADSTATPGYSTVEIEGVTILDKDKTEVGVESIYLAANSMEGNWPTSGELQVTGIALTAAQMEEEAKKQLTELGYDKLSFDIASNFTWSPQTGDLDFPQFDLTGADMGSLALAFKIGGLTADVVKKLEAAKDNSEESMALLQGLSVSSLRLRFENASLVDRVLDQQAKAAGTDRAAFVTQLKAGMPMMLALLQNPDFQTSVSTALSSFLDKPGSLTVEAKPAQPVPVAQIMGTAMLAPQTLPQVLGVAVSANTAP</sequence>
<evidence type="ECO:0000256" key="1">
    <source>
        <dbReference type="SAM" id="SignalP"/>
    </source>
</evidence>
<proteinExistence type="predicted"/>
<protein>
    <recommendedName>
        <fullName evidence="4">DUF945 domain-containing protein</fullName>
    </recommendedName>
</protein>
<dbReference type="RefSeq" id="WP_161673062.1">
    <property type="nucleotide sequence ID" value="NZ_JAABLP010000001.1"/>
</dbReference>
<dbReference type="EMBL" id="JAABLP010000001">
    <property type="protein sequence ID" value="NBN62258.1"/>
    <property type="molecule type" value="Genomic_DNA"/>
</dbReference>
<evidence type="ECO:0008006" key="4">
    <source>
        <dbReference type="Google" id="ProtNLM"/>
    </source>
</evidence>
<organism evidence="2 3">
    <name type="scientific">Pannonibacter tanglangensis</name>
    <dbReference type="NCBI Taxonomy" id="2750084"/>
    <lineage>
        <taxon>Bacteria</taxon>
        <taxon>Pseudomonadati</taxon>
        <taxon>Pseudomonadota</taxon>
        <taxon>Alphaproteobacteria</taxon>
        <taxon>Hyphomicrobiales</taxon>
        <taxon>Stappiaceae</taxon>
        <taxon>Pannonibacter</taxon>
    </lineage>
</organism>
<keyword evidence="3" id="KW-1185">Reference proteome</keyword>
<accession>A0ABW9ZBP7</accession>
<name>A0ABW9ZBP7_9HYPH</name>
<evidence type="ECO:0000313" key="3">
    <source>
        <dbReference type="Proteomes" id="UP000541347"/>
    </source>
</evidence>
<reference evidence="2 3" key="1">
    <citation type="submission" date="2020-01" db="EMBL/GenBank/DDBJ databases">
        <authorList>
            <person name="Peng S.Y."/>
            <person name="Li J."/>
            <person name="Wang M."/>
            <person name="Wang L."/>
            <person name="Wang C.Q."/>
            <person name="Wang J.R."/>
        </authorList>
    </citation>
    <scope>NUCLEOTIDE SEQUENCE [LARGE SCALE GENOMIC DNA]</scope>
    <source>
        <strain evidence="2 3">XCT-34</strain>
    </source>
</reference>
<feature type="chain" id="PRO_5047110955" description="DUF945 domain-containing protein" evidence="1">
    <location>
        <begin position="25"/>
        <end position="388"/>
    </location>
</feature>
<keyword evidence="1" id="KW-0732">Signal</keyword>
<feature type="signal peptide" evidence="1">
    <location>
        <begin position="1"/>
        <end position="24"/>
    </location>
</feature>
<evidence type="ECO:0000313" key="2">
    <source>
        <dbReference type="EMBL" id="NBN62258.1"/>
    </source>
</evidence>
<dbReference type="Proteomes" id="UP000541347">
    <property type="component" value="Unassembled WGS sequence"/>
</dbReference>
<gene>
    <name evidence="2" type="ORF">GWI71_01035</name>
</gene>